<proteinExistence type="predicted"/>
<reference evidence="2" key="1">
    <citation type="journal article" date="2012" name="MBio">
        <title>Comparative genome analysis of Trichophyton rubrum and related dermatophytes reveals candidate genes involved in infection.</title>
        <authorList>
            <person name="Martinez D.A."/>
            <person name="Oliver B.G."/>
            <person name="Graeser Y."/>
            <person name="Goldberg J.M."/>
            <person name="Li W."/>
            <person name="Martinez-Rossi N.M."/>
            <person name="Monod M."/>
            <person name="Shelest E."/>
            <person name="Barton R.C."/>
            <person name="Birch E."/>
            <person name="Brakhage A.A."/>
            <person name="Chen Z."/>
            <person name="Gurr S.J."/>
            <person name="Heiman D."/>
            <person name="Heitman J."/>
            <person name="Kosti I."/>
            <person name="Rossi A."/>
            <person name="Saif S."/>
            <person name="Samalova M."/>
            <person name="Saunders C.W."/>
            <person name="Shea T."/>
            <person name="Summerbell R.C."/>
            <person name="Xu J."/>
            <person name="Young S."/>
            <person name="Zeng Q."/>
            <person name="Birren B.W."/>
            <person name="Cuomo C.A."/>
            <person name="White T.C."/>
        </authorList>
    </citation>
    <scope>NUCLEOTIDE SEQUENCE [LARGE SCALE GENOMIC DNA]</scope>
    <source>
        <strain evidence="2">ATCC MYA-4604 / CBS 118893</strain>
    </source>
</reference>
<evidence type="ECO:0000313" key="2">
    <source>
        <dbReference type="Proteomes" id="UP000002669"/>
    </source>
</evidence>
<dbReference type="AlphaFoldDB" id="E4V6B3"/>
<dbReference type="VEuPathDB" id="FungiDB:MGYG_08307"/>
<dbReference type="GeneID" id="10024633"/>
<name>E4V6B3_ARTGP</name>
<dbReference type="EMBL" id="DS989830">
    <property type="protein sequence ID" value="EFR05296.1"/>
    <property type="molecule type" value="Genomic_DNA"/>
</dbReference>
<evidence type="ECO:0000313" key="1">
    <source>
        <dbReference type="EMBL" id="EFR05296.1"/>
    </source>
</evidence>
<organism evidence="2">
    <name type="scientific">Arthroderma gypseum (strain ATCC MYA-4604 / CBS 118893)</name>
    <name type="common">Microsporum gypseum</name>
    <dbReference type="NCBI Taxonomy" id="535722"/>
    <lineage>
        <taxon>Eukaryota</taxon>
        <taxon>Fungi</taxon>
        <taxon>Dikarya</taxon>
        <taxon>Ascomycota</taxon>
        <taxon>Pezizomycotina</taxon>
        <taxon>Eurotiomycetes</taxon>
        <taxon>Eurotiomycetidae</taxon>
        <taxon>Onygenales</taxon>
        <taxon>Arthrodermataceae</taxon>
        <taxon>Nannizzia</taxon>
    </lineage>
</organism>
<protein>
    <submittedName>
        <fullName evidence="1">Uncharacterized protein</fullName>
    </submittedName>
</protein>
<dbReference type="InParanoid" id="E4V6B3"/>
<keyword evidence="2" id="KW-1185">Reference proteome</keyword>
<dbReference type="Proteomes" id="UP000002669">
    <property type="component" value="Unassembled WGS sequence"/>
</dbReference>
<dbReference type="eggNOG" id="ENOG502RJMW">
    <property type="taxonomic scope" value="Eukaryota"/>
</dbReference>
<dbReference type="RefSeq" id="XP_003169403.1">
    <property type="nucleotide sequence ID" value="XM_003169355.1"/>
</dbReference>
<accession>E4V6B3</accession>
<dbReference type="HOGENOM" id="CLU_1777003_0_0_1"/>
<gene>
    <name evidence="1" type="ORF">MGYG_08307</name>
</gene>
<sequence>MKLHFYENSPDILMWCAEGGDSRVAVVRGKDVRNMDRWLVLKLRHASRRSRRRKASTLKLDRNCHLQLTANEAIQKTTSRKTSFLFVLDNRLHFSCTTLQAQKQLANEKPKLDLRPLALKLRLFCSYRDAPLAVLLIETDPLCLPN</sequence>